<evidence type="ECO:0000256" key="1">
    <source>
        <dbReference type="ARBA" id="ARBA00022737"/>
    </source>
</evidence>
<dbReference type="RefSeq" id="WP_068809159.1">
    <property type="nucleotide sequence ID" value="NZ_MBFM01000005.1"/>
</dbReference>
<evidence type="ECO:0000256" key="2">
    <source>
        <dbReference type="PROSITE-ProRule" id="PRU00703"/>
    </source>
</evidence>
<gene>
    <name evidence="4" type="ORF">GX576_03785</name>
</gene>
<dbReference type="PROSITE" id="PS51371">
    <property type="entry name" value="CBS"/>
    <property type="match status" value="2"/>
</dbReference>
<keyword evidence="2" id="KW-0129">CBS domain</keyword>
<dbReference type="Proteomes" id="UP000536534">
    <property type="component" value="Unassembled WGS sequence"/>
</dbReference>
<evidence type="ECO:0000259" key="3">
    <source>
        <dbReference type="PROSITE" id="PS51371"/>
    </source>
</evidence>
<accession>A0A7X7R7F7</accession>
<keyword evidence="1" id="KW-0677">Repeat</keyword>
<dbReference type="SMART" id="SM00116">
    <property type="entry name" value="CBS"/>
    <property type="match status" value="2"/>
</dbReference>
<organism evidence="4 5">
    <name type="scientific">Thauera phenolivorans</name>
    <dbReference type="NCBI Taxonomy" id="1792543"/>
    <lineage>
        <taxon>Bacteria</taxon>
        <taxon>Pseudomonadati</taxon>
        <taxon>Pseudomonadota</taxon>
        <taxon>Betaproteobacteria</taxon>
        <taxon>Rhodocyclales</taxon>
        <taxon>Zoogloeaceae</taxon>
        <taxon>Thauera</taxon>
    </lineage>
</organism>
<dbReference type="AlphaFoldDB" id="A0A7X7R7F7"/>
<dbReference type="InterPro" id="IPR046342">
    <property type="entry name" value="CBS_dom_sf"/>
</dbReference>
<dbReference type="EMBL" id="JAAYYV010000099">
    <property type="protein sequence ID" value="NLF53516.1"/>
    <property type="molecule type" value="Genomic_DNA"/>
</dbReference>
<protein>
    <submittedName>
        <fullName evidence="4">CBS domain-containing protein</fullName>
    </submittedName>
</protein>
<dbReference type="InterPro" id="IPR051462">
    <property type="entry name" value="CBS_domain-containing"/>
</dbReference>
<proteinExistence type="predicted"/>
<dbReference type="PANTHER" id="PTHR48108:SF26">
    <property type="entry name" value="CBS DOMAIN-CONTAINING PROTEIN DDB_G0289609"/>
    <property type="match status" value="1"/>
</dbReference>
<dbReference type="InterPro" id="IPR000644">
    <property type="entry name" value="CBS_dom"/>
</dbReference>
<evidence type="ECO:0000313" key="4">
    <source>
        <dbReference type="EMBL" id="NLF53516.1"/>
    </source>
</evidence>
<name>A0A7X7R7F7_9RHOO</name>
<dbReference type="PANTHER" id="PTHR48108">
    <property type="entry name" value="CBS DOMAIN-CONTAINING PROTEIN CBSX2, CHLOROPLASTIC"/>
    <property type="match status" value="1"/>
</dbReference>
<dbReference type="Gene3D" id="3.10.580.10">
    <property type="entry name" value="CBS-domain"/>
    <property type="match status" value="1"/>
</dbReference>
<evidence type="ECO:0000313" key="5">
    <source>
        <dbReference type="Proteomes" id="UP000536534"/>
    </source>
</evidence>
<dbReference type="Pfam" id="PF00571">
    <property type="entry name" value="CBS"/>
    <property type="match status" value="2"/>
</dbReference>
<comment type="caution">
    <text evidence="4">The sequence shown here is derived from an EMBL/GenBank/DDBJ whole genome shotgun (WGS) entry which is preliminary data.</text>
</comment>
<sequence>MTNRCLGLIIKDQDPLTLPLEASVQQACERMWERRVGAVLVTDDKGILAGIFTGRDAVKMLAEGGHPGEVRLAAAMTAEPDTIDCLCTAIDALRMMSDGGYRHLPCVDEQGRIRGIVSRGDFQGLELDRLEEETTLWERIC</sequence>
<dbReference type="OrthoDB" id="9794094at2"/>
<feature type="domain" description="CBS" evidence="3">
    <location>
        <begin position="76"/>
        <end position="132"/>
    </location>
</feature>
<dbReference type="CDD" id="cd02205">
    <property type="entry name" value="CBS_pair_SF"/>
    <property type="match status" value="1"/>
</dbReference>
<dbReference type="SUPFAM" id="SSF54631">
    <property type="entry name" value="CBS-domain pair"/>
    <property type="match status" value="1"/>
</dbReference>
<feature type="domain" description="CBS" evidence="3">
    <location>
        <begin position="9"/>
        <end position="68"/>
    </location>
</feature>
<reference evidence="4 5" key="1">
    <citation type="journal article" date="2020" name="Biotechnol. Biofuels">
        <title>New insights from the biogas microbiome by comprehensive genome-resolved metagenomics of nearly 1600 species originating from multiple anaerobic digesters.</title>
        <authorList>
            <person name="Campanaro S."/>
            <person name="Treu L."/>
            <person name="Rodriguez-R L.M."/>
            <person name="Kovalovszki A."/>
            <person name="Ziels R.M."/>
            <person name="Maus I."/>
            <person name="Zhu X."/>
            <person name="Kougias P.G."/>
            <person name="Basile A."/>
            <person name="Luo G."/>
            <person name="Schluter A."/>
            <person name="Konstantinidis K.T."/>
            <person name="Angelidaki I."/>
        </authorList>
    </citation>
    <scope>NUCLEOTIDE SEQUENCE [LARGE SCALE GENOMIC DNA]</scope>
    <source>
        <strain evidence="4">AS06rmzACSIP_256</strain>
    </source>
</reference>